<dbReference type="AlphaFoldDB" id="A0A8J2LNZ6"/>
<dbReference type="Proteomes" id="UP000708208">
    <property type="component" value="Unassembled WGS sequence"/>
</dbReference>
<dbReference type="CDD" id="cd00104">
    <property type="entry name" value="KAZAL_FS"/>
    <property type="match status" value="2"/>
</dbReference>
<keyword evidence="3" id="KW-1185">Reference proteome</keyword>
<proteinExistence type="predicted"/>
<protein>
    <recommendedName>
        <fullName evidence="1">Kazal-like domain-containing protein</fullName>
    </recommendedName>
</protein>
<sequence>DGCICTQEYAPVCGSNKRTYSNRCEFRCDQNCNLDLREEYDGVCKTSKSSPRKSCSRDCSCDDEDYEPVCGTNRKTYSNPCRLECDHRCNRRIKKAYNGKCKRRSKKRPTKKPGCKQRCVCPYHYWPVCGSNGKTYSNDCALKCDKRCNK</sequence>
<dbReference type="PANTHER" id="PTHR21131:SF0">
    <property type="entry name" value="GEO10195P1-RELATED"/>
    <property type="match status" value="1"/>
</dbReference>
<dbReference type="EMBL" id="CAJVCH010537844">
    <property type="protein sequence ID" value="CAG7825905.1"/>
    <property type="molecule type" value="Genomic_DNA"/>
</dbReference>
<name>A0A8J2LNZ6_9HEXA</name>
<feature type="non-terminal residue" evidence="2">
    <location>
        <position position="1"/>
    </location>
</feature>
<organism evidence="2 3">
    <name type="scientific">Allacma fusca</name>
    <dbReference type="NCBI Taxonomy" id="39272"/>
    <lineage>
        <taxon>Eukaryota</taxon>
        <taxon>Metazoa</taxon>
        <taxon>Ecdysozoa</taxon>
        <taxon>Arthropoda</taxon>
        <taxon>Hexapoda</taxon>
        <taxon>Collembola</taxon>
        <taxon>Symphypleona</taxon>
        <taxon>Sminthuridae</taxon>
        <taxon>Allacma</taxon>
    </lineage>
</organism>
<dbReference type="PANTHER" id="PTHR21131">
    <property type="entry name" value="SERINE-TYPE ENDOPEPTIDASE INHIBITOR"/>
    <property type="match status" value="1"/>
</dbReference>
<dbReference type="PROSITE" id="PS00282">
    <property type="entry name" value="KAZAL_1"/>
    <property type="match status" value="2"/>
</dbReference>
<comment type="caution">
    <text evidence="2">The sequence shown here is derived from an EMBL/GenBank/DDBJ whole genome shotgun (WGS) entry which is preliminary data.</text>
</comment>
<feature type="domain" description="Kazal-like" evidence="1">
    <location>
        <begin position="49"/>
        <end position="103"/>
    </location>
</feature>
<dbReference type="InterPro" id="IPR002350">
    <property type="entry name" value="Kazal_dom"/>
</dbReference>
<feature type="non-terminal residue" evidence="2">
    <location>
        <position position="150"/>
    </location>
</feature>
<dbReference type="PROSITE" id="PS51465">
    <property type="entry name" value="KAZAL_2"/>
    <property type="match status" value="3"/>
</dbReference>
<dbReference type="Pfam" id="PF07648">
    <property type="entry name" value="Kazal_2"/>
    <property type="match status" value="2"/>
</dbReference>
<accession>A0A8J2LNZ6</accession>
<dbReference type="SMART" id="SM00280">
    <property type="entry name" value="KAZAL"/>
    <property type="match status" value="3"/>
</dbReference>
<dbReference type="InterPro" id="IPR053265">
    <property type="entry name" value="Serpin"/>
</dbReference>
<dbReference type="Pfam" id="PF00050">
    <property type="entry name" value="Kazal_1"/>
    <property type="match status" value="1"/>
</dbReference>
<dbReference type="OrthoDB" id="126772at2759"/>
<feature type="domain" description="Kazal-like" evidence="1">
    <location>
        <begin position="109"/>
        <end position="150"/>
    </location>
</feature>
<evidence type="ECO:0000313" key="2">
    <source>
        <dbReference type="EMBL" id="CAG7825905.1"/>
    </source>
</evidence>
<gene>
    <name evidence="2" type="ORF">AFUS01_LOCUS35985</name>
</gene>
<reference evidence="2" key="1">
    <citation type="submission" date="2021-06" db="EMBL/GenBank/DDBJ databases">
        <authorList>
            <person name="Hodson N. C."/>
            <person name="Mongue J. A."/>
            <person name="Jaron S. K."/>
        </authorList>
    </citation>
    <scope>NUCLEOTIDE SEQUENCE</scope>
</reference>
<evidence type="ECO:0000313" key="3">
    <source>
        <dbReference type="Proteomes" id="UP000708208"/>
    </source>
</evidence>
<evidence type="ECO:0000259" key="1">
    <source>
        <dbReference type="PROSITE" id="PS51465"/>
    </source>
</evidence>
<feature type="domain" description="Kazal-like" evidence="1">
    <location>
        <begin position="1"/>
        <end position="46"/>
    </location>
</feature>